<protein>
    <recommendedName>
        <fullName evidence="4">DUF5034 domain-containing protein</fullName>
    </recommendedName>
</protein>
<organism evidence="2 3">
    <name type="scientific">Pedobacter rhizosphaerae</name>
    <dbReference type="NCBI Taxonomy" id="390241"/>
    <lineage>
        <taxon>Bacteria</taxon>
        <taxon>Pseudomonadati</taxon>
        <taxon>Bacteroidota</taxon>
        <taxon>Sphingobacteriia</taxon>
        <taxon>Sphingobacteriales</taxon>
        <taxon>Sphingobacteriaceae</taxon>
        <taxon>Pedobacter</taxon>
    </lineage>
</organism>
<name>A0A1H9S354_9SPHI</name>
<sequence>MIKKVFLVLGLALMSQLIVACVDCNCPDSQTFYFTNKGLALKNIDTALPAPMFSSAGTINSANYGIQIQMLNEKITAIRKPVKWGLMQAAYACSCEGNYFMSKENISAIRVFSNNDFDSSHPKGTDLSVYFKVKQYKGMTTLADYVKILNDANYIYDEYFFESIYLQTAPVSSKKHKFKIVFALSDGRTLEAETTEIELI</sequence>
<dbReference type="Pfam" id="PF16437">
    <property type="entry name" value="DUF5034"/>
    <property type="match status" value="1"/>
</dbReference>
<dbReference type="InterPro" id="IPR032215">
    <property type="entry name" value="DUF5034"/>
</dbReference>
<gene>
    <name evidence="2" type="ORF">SAMN04488023_11682</name>
</gene>
<dbReference type="EMBL" id="FOGG01000016">
    <property type="protein sequence ID" value="SER78763.1"/>
    <property type="molecule type" value="Genomic_DNA"/>
</dbReference>
<dbReference type="Proteomes" id="UP000199572">
    <property type="component" value="Unassembled WGS sequence"/>
</dbReference>
<evidence type="ECO:0008006" key="4">
    <source>
        <dbReference type="Google" id="ProtNLM"/>
    </source>
</evidence>
<evidence type="ECO:0000313" key="2">
    <source>
        <dbReference type="EMBL" id="SER78763.1"/>
    </source>
</evidence>
<keyword evidence="1" id="KW-0732">Signal</keyword>
<evidence type="ECO:0000256" key="1">
    <source>
        <dbReference type="SAM" id="SignalP"/>
    </source>
</evidence>
<evidence type="ECO:0000313" key="3">
    <source>
        <dbReference type="Proteomes" id="UP000199572"/>
    </source>
</evidence>
<keyword evidence="3" id="KW-1185">Reference proteome</keyword>
<dbReference type="PROSITE" id="PS51257">
    <property type="entry name" value="PROKAR_LIPOPROTEIN"/>
    <property type="match status" value="1"/>
</dbReference>
<accession>A0A1H9S354</accession>
<feature type="signal peptide" evidence="1">
    <location>
        <begin position="1"/>
        <end position="20"/>
    </location>
</feature>
<dbReference type="RefSeq" id="WP_175474565.1">
    <property type="nucleotide sequence ID" value="NZ_FOGG01000016.1"/>
</dbReference>
<dbReference type="AlphaFoldDB" id="A0A1H9S354"/>
<reference evidence="3" key="1">
    <citation type="submission" date="2016-10" db="EMBL/GenBank/DDBJ databases">
        <authorList>
            <person name="Varghese N."/>
            <person name="Submissions S."/>
        </authorList>
    </citation>
    <scope>NUCLEOTIDE SEQUENCE [LARGE SCALE GENOMIC DNA]</scope>
    <source>
        <strain evidence="3">DSM 18610</strain>
    </source>
</reference>
<proteinExistence type="predicted"/>
<feature type="chain" id="PRO_5011525957" description="DUF5034 domain-containing protein" evidence="1">
    <location>
        <begin position="21"/>
        <end position="200"/>
    </location>
</feature>